<dbReference type="Proteomes" id="UP000663860">
    <property type="component" value="Unassembled WGS sequence"/>
</dbReference>
<feature type="compositionally biased region" description="Basic and acidic residues" evidence="2">
    <location>
        <begin position="96"/>
        <end position="108"/>
    </location>
</feature>
<proteinExistence type="predicted"/>
<evidence type="ECO:0000256" key="1">
    <source>
        <dbReference type="SAM" id="Coils"/>
    </source>
</evidence>
<evidence type="ECO:0008006" key="5">
    <source>
        <dbReference type="Google" id="ProtNLM"/>
    </source>
</evidence>
<evidence type="ECO:0000256" key="2">
    <source>
        <dbReference type="SAM" id="MobiDB-lite"/>
    </source>
</evidence>
<accession>A0A814BGH6</accession>
<dbReference type="PANTHER" id="PTHR33820:SF2">
    <property type="entry name" value="COILED-COIL DOMAIN-CONTAINING PROTEIN 17"/>
    <property type="match status" value="1"/>
</dbReference>
<feature type="region of interest" description="Disordered" evidence="2">
    <location>
        <begin position="44"/>
        <end position="120"/>
    </location>
</feature>
<protein>
    <recommendedName>
        <fullName evidence="5">C2H2-type domain-containing protein</fullName>
    </recommendedName>
</protein>
<reference evidence="3" key="1">
    <citation type="submission" date="2021-02" db="EMBL/GenBank/DDBJ databases">
        <authorList>
            <person name="Nowell W R."/>
        </authorList>
    </citation>
    <scope>NUCLEOTIDE SEQUENCE</scope>
</reference>
<dbReference type="AlphaFoldDB" id="A0A814BGH6"/>
<organism evidence="3 4">
    <name type="scientific">Adineta steineri</name>
    <dbReference type="NCBI Taxonomy" id="433720"/>
    <lineage>
        <taxon>Eukaryota</taxon>
        <taxon>Metazoa</taxon>
        <taxon>Spiralia</taxon>
        <taxon>Gnathifera</taxon>
        <taxon>Rotifera</taxon>
        <taxon>Eurotatoria</taxon>
        <taxon>Bdelloidea</taxon>
        <taxon>Adinetida</taxon>
        <taxon>Adinetidae</taxon>
        <taxon>Adineta</taxon>
    </lineage>
</organism>
<dbReference type="InterPro" id="IPR038800">
    <property type="entry name" value="CCDC17"/>
</dbReference>
<evidence type="ECO:0000313" key="4">
    <source>
        <dbReference type="Proteomes" id="UP000663860"/>
    </source>
</evidence>
<dbReference type="PANTHER" id="PTHR33820">
    <property type="entry name" value="COILED-COIL DOMAIN-CONTAINING PROTEIN 17"/>
    <property type="match status" value="1"/>
</dbReference>
<gene>
    <name evidence="3" type="ORF">IZO911_LOCUS13680</name>
</gene>
<evidence type="ECO:0000313" key="3">
    <source>
        <dbReference type="EMBL" id="CAF0927571.1"/>
    </source>
</evidence>
<name>A0A814BGH6_9BILA</name>
<feature type="coiled-coil region" evidence="1">
    <location>
        <begin position="353"/>
        <end position="387"/>
    </location>
</feature>
<dbReference type="EMBL" id="CAJNOE010000110">
    <property type="protein sequence ID" value="CAF0927571.1"/>
    <property type="molecule type" value="Genomic_DNA"/>
</dbReference>
<sequence length="627" mass="72648">MPIQHVIKCAQCGMVFPNDDALVKHKTRFCVGVKDSGIGRKVYYSDDDFNNGHARKPYQSDRPTSRKGVKYSQSLDKKRDDIHEWKTKRSMLQNIKDQEDRAYYESHTPRKHKNNTKRHNDDYDLISEEYQRLEAQERDILRQMANLQTQPESQLYQSNGLSNSERNQLEALKRENARLEQERRRNLGFNLNSLSDNDPLTTIPNYEPHKLLRDMKEQRDRSQRNLQYLDDRRAYSTELPSLPYLHATKRRTSGDDLRNARNKYLQSGGHNAAVLISYSDMENRLTQYQPYSGIKDNPEPLRRQKCGHNAAVLISYSDMENRLTQYQPYSGIKDNPEPLRRQKFHAIPPFPGIDSSNTKVTTLKSENQRLQNELDDIRRRFHGLDSRTKKLETGLPTNRGPEPVPYVNGYQPMNSLIHSSVRQTDHIARQDKPYLIGNDTLTTPPYDPIDGFVIFFDFIANLPQTFDRVRLITSLHHEQTGLGEPSQLDSCRCELSADDISNTTMRTAYIATKQPVPRCPAQQALKLVIEVQSTLIATPNESFHTASWAKMPIFDYKNRLLVGRWKTPLKSLPIQHDERLSIINTYSNFGNAELYYRLVNVRDAADYSNSALIPKSRELYNYPPNVS</sequence>
<keyword evidence="1" id="KW-0175">Coiled coil</keyword>
<comment type="caution">
    <text evidence="3">The sequence shown here is derived from an EMBL/GenBank/DDBJ whole genome shotgun (WGS) entry which is preliminary data.</text>
</comment>
<feature type="compositionally biased region" description="Basic and acidic residues" evidence="2">
    <location>
        <begin position="75"/>
        <end position="87"/>
    </location>
</feature>